<gene>
    <name evidence="3" type="ORF">ITP53_36980</name>
</gene>
<accession>A0A931F0T3</accession>
<comment type="caution">
    <text evidence="3">The sequence shown here is derived from an EMBL/GenBank/DDBJ whole genome shotgun (WGS) entry which is preliminary data.</text>
</comment>
<dbReference type="InterPro" id="IPR024983">
    <property type="entry name" value="CHAT_dom"/>
</dbReference>
<dbReference type="Proteomes" id="UP000605361">
    <property type="component" value="Unassembled WGS sequence"/>
</dbReference>
<evidence type="ECO:0000313" key="3">
    <source>
        <dbReference type="EMBL" id="MBF8191209.1"/>
    </source>
</evidence>
<feature type="compositionally biased region" description="Basic and acidic residues" evidence="1">
    <location>
        <begin position="67"/>
        <end position="76"/>
    </location>
</feature>
<organism evidence="3 4">
    <name type="scientific">Nonomuraea cypriaca</name>
    <dbReference type="NCBI Taxonomy" id="1187855"/>
    <lineage>
        <taxon>Bacteria</taxon>
        <taxon>Bacillati</taxon>
        <taxon>Actinomycetota</taxon>
        <taxon>Actinomycetes</taxon>
        <taxon>Streptosporangiales</taxon>
        <taxon>Streptosporangiaceae</taxon>
        <taxon>Nonomuraea</taxon>
    </lineage>
</organism>
<feature type="region of interest" description="Disordered" evidence="1">
    <location>
        <begin position="313"/>
        <end position="375"/>
    </location>
</feature>
<keyword evidence="4" id="KW-1185">Reference proteome</keyword>
<evidence type="ECO:0000313" key="4">
    <source>
        <dbReference type="Proteomes" id="UP000605361"/>
    </source>
</evidence>
<name>A0A931F0T3_9ACTN</name>
<reference evidence="3" key="1">
    <citation type="submission" date="2020-11" db="EMBL/GenBank/DDBJ databases">
        <title>Whole-genome analyses of Nonomuraea sp. K274.</title>
        <authorList>
            <person name="Veyisoglu A."/>
        </authorList>
    </citation>
    <scope>NUCLEOTIDE SEQUENCE</scope>
    <source>
        <strain evidence="3">K274</strain>
    </source>
</reference>
<dbReference type="AlphaFoldDB" id="A0A931F0T3"/>
<evidence type="ECO:0000259" key="2">
    <source>
        <dbReference type="Pfam" id="PF12770"/>
    </source>
</evidence>
<feature type="region of interest" description="Disordered" evidence="1">
    <location>
        <begin position="57"/>
        <end position="105"/>
    </location>
</feature>
<dbReference type="Pfam" id="PF12770">
    <property type="entry name" value="CHAT"/>
    <property type="match status" value="1"/>
</dbReference>
<sequence>MRSLTAAACRIRDPDQAAALIRRARATQAEVEALWRRLEPFAADDVALYRGTPQTKSDLNALISPGRHPEGRRSETGHSPGKAAEDRPSAGEHPAGQGGHSTARTPQTGMLGFYLGADAVTVLAHRTGWVEPRAFATTVDQALVADFAATIGGDRPGLLDIDARRHRLGVWRRMADLLMKDALEALGDDLDHLHLLPHGALHRLPLHALAPDGRSLFDRFPVTYAPSAATLSRLARRDPVHGSRSLVLGHAADPADRPALEAAAEDTATLLGIHPHLGQAATAALLGFQPHTGSDATAAMPHLSQDATAAMPRLSPDATAPMPHLGPDTTTVMPHLGPEATAAMRGSQSHAGPDATADPHVTHPGTGPDATAAAQQAGSWDVIHLSCHGVLDQRDPFGSGIRLADGVLTARQIVSMNLNARLVVLTGCETPLSTPASGDGVAALVHALLHAGARSVLLTLWPVSAEITRALVRDFHTRLRDGTGPARALRGAVLELRDLYGSAEPGLWAPYVLAGLP</sequence>
<evidence type="ECO:0000256" key="1">
    <source>
        <dbReference type="SAM" id="MobiDB-lite"/>
    </source>
</evidence>
<proteinExistence type="predicted"/>
<protein>
    <submittedName>
        <fullName evidence="3">CHAT domain-containing protein</fullName>
    </submittedName>
</protein>
<feature type="domain" description="CHAT" evidence="2">
    <location>
        <begin position="172"/>
        <end position="515"/>
    </location>
</feature>
<dbReference type="EMBL" id="JADOGI010000151">
    <property type="protein sequence ID" value="MBF8191209.1"/>
    <property type="molecule type" value="Genomic_DNA"/>
</dbReference>